<comment type="subcellular location">
    <subcellularLocation>
        <location evidence="17 20">Cell inner membrane</location>
        <topology evidence="17 20">Lipid-anchor</topology>
        <orientation evidence="17 20">Periplasmic side</orientation>
    </subcellularLocation>
</comment>
<keyword evidence="22" id="KW-1185">Reference proteome</keyword>
<comment type="function">
    <text evidence="20">Flavin transferase that catalyzes the transfer of the FMN moiety of FAD and its covalent binding to the hydroxyl group of a threonine residue in a target flavoprotein.</text>
</comment>
<evidence type="ECO:0000256" key="5">
    <source>
        <dbReference type="ARBA" id="ARBA00022519"/>
    </source>
</evidence>
<comment type="cofactor">
    <cofactor evidence="19">
        <name>Mg(2+)</name>
        <dbReference type="ChEBI" id="CHEBI:18420"/>
    </cofactor>
    <cofactor evidence="19">
        <name>Mn(2+)</name>
        <dbReference type="ChEBI" id="CHEBI:29035"/>
    </cofactor>
    <text evidence="19">Magnesium. Can also use manganese.</text>
</comment>
<dbReference type="PROSITE" id="PS51257">
    <property type="entry name" value="PROKAR_LIPOPROTEIN"/>
    <property type="match status" value="1"/>
</dbReference>
<dbReference type="FunFam" id="3.10.520.10:FF:000001">
    <property type="entry name" value="FAD:protein FMN transferase"/>
    <property type="match status" value="1"/>
</dbReference>
<dbReference type="EMBL" id="FNNE01000006">
    <property type="protein sequence ID" value="SDX10620.1"/>
    <property type="molecule type" value="Genomic_DNA"/>
</dbReference>
<evidence type="ECO:0000256" key="6">
    <source>
        <dbReference type="ARBA" id="ARBA00022630"/>
    </source>
</evidence>
<evidence type="ECO:0000256" key="14">
    <source>
        <dbReference type="ARBA" id="ARBA00023288"/>
    </source>
</evidence>
<name>A0A1H2YZM6_9GAMM</name>
<evidence type="ECO:0000256" key="11">
    <source>
        <dbReference type="ARBA" id="ARBA00022842"/>
    </source>
</evidence>
<dbReference type="Gene3D" id="3.10.520.10">
    <property type="entry name" value="ApbE-like domains"/>
    <property type="match status" value="1"/>
</dbReference>
<comment type="similarity">
    <text evidence="1 18 20">Belongs to the ApbE family.</text>
</comment>
<dbReference type="RefSeq" id="WP_091813644.1">
    <property type="nucleotide sequence ID" value="NZ_FNNE01000006.1"/>
</dbReference>
<keyword evidence="6 18" id="KW-0285">Flavoprotein</keyword>
<dbReference type="SUPFAM" id="SSF143631">
    <property type="entry name" value="ApbE-like"/>
    <property type="match status" value="1"/>
</dbReference>
<evidence type="ECO:0000256" key="13">
    <source>
        <dbReference type="ARBA" id="ARBA00023139"/>
    </source>
</evidence>
<proteinExistence type="inferred from homology"/>
<evidence type="ECO:0000256" key="18">
    <source>
        <dbReference type="PIRNR" id="PIRNR006268"/>
    </source>
</evidence>
<evidence type="ECO:0000256" key="10">
    <source>
        <dbReference type="ARBA" id="ARBA00022827"/>
    </source>
</evidence>
<keyword evidence="8 18" id="KW-0479">Metal-binding</keyword>
<dbReference type="InterPro" id="IPR024932">
    <property type="entry name" value="ApbE"/>
</dbReference>
<feature type="binding site" evidence="19">
    <location>
        <position position="186"/>
    </location>
    <ligand>
        <name>Mg(2+)</name>
        <dbReference type="ChEBI" id="CHEBI:18420"/>
    </ligand>
</feature>
<evidence type="ECO:0000256" key="15">
    <source>
        <dbReference type="ARBA" id="ARBA00031306"/>
    </source>
</evidence>
<dbReference type="OrthoDB" id="9778595at2"/>
<evidence type="ECO:0000256" key="8">
    <source>
        <dbReference type="ARBA" id="ARBA00022723"/>
    </source>
</evidence>
<evidence type="ECO:0000256" key="9">
    <source>
        <dbReference type="ARBA" id="ARBA00022729"/>
    </source>
</evidence>
<evidence type="ECO:0000256" key="4">
    <source>
        <dbReference type="ARBA" id="ARBA00022475"/>
    </source>
</evidence>
<evidence type="ECO:0000256" key="2">
    <source>
        <dbReference type="ARBA" id="ARBA00011955"/>
    </source>
</evidence>
<dbReference type="GO" id="GO:0005886">
    <property type="term" value="C:plasma membrane"/>
    <property type="evidence" value="ECO:0007669"/>
    <property type="project" value="UniProtKB-SubCell"/>
</dbReference>
<gene>
    <name evidence="21" type="ORF">SAMN04487960_106135</name>
</gene>
<dbReference type="Pfam" id="PF02424">
    <property type="entry name" value="ApbE"/>
    <property type="match status" value="1"/>
</dbReference>
<evidence type="ECO:0000256" key="20">
    <source>
        <dbReference type="RuleBase" id="RU363002"/>
    </source>
</evidence>
<accession>A0A1H2YZM6</accession>
<keyword evidence="13" id="KW-0564">Palmitate</keyword>
<keyword evidence="7 18" id="KW-0808">Transferase</keyword>
<keyword evidence="11 18" id="KW-0460">Magnesium</keyword>
<dbReference type="EC" id="2.7.1.180" evidence="2 18"/>
<protein>
    <recommendedName>
        <fullName evidence="3 18">FAD:protein FMN transferase</fullName>
        <ecNumber evidence="2 18">2.7.1.180</ecNumber>
    </recommendedName>
    <alternativeName>
        <fullName evidence="15 18">Flavin transferase</fullName>
    </alternativeName>
</protein>
<keyword evidence="9" id="KW-0732">Signal</keyword>
<dbReference type="PANTHER" id="PTHR30040">
    <property type="entry name" value="THIAMINE BIOSYNTHESIS LIPOPROTEIN APBE"/>
    <property type="match status" value="1"/>
</dbReference>
<feature type="binding site" evidence="19">
    <location>
        <position position="300"/>
    </location>
    <ligand>
        <name>Mg(2+)</name>
        <dbReference type="ChEBI" id="CHEBI:18420"/>
    </ligand>
</feature>
<evidence type="ECO:0000313" key="21">
    <source>
        <dbReference type="EMBL" id="SDX10620.1"/>
    </source>
</evidence>
<evidence type="ECO:0000256" key="3">
    <source>
        <dbReference type="ARBA" id="ARBA00016337"/>
    </source>
</evidence>
<keyword evidence="14 20" id="KW-0449">Lipoprotein</keyword>
<comment type="catalytic activity">
    <reaction evidence="16 18 20">
        <text>L-threonyl-[protein] + FAD = FMN-L-threonyl-[protein] + AMP + H(+)</text>
        <dbReference type="Rhea" id="RHEA:36847"/>
        <dbReference type="Rhea" id="RHEA-COMP:11060"/>
        <dbReference type="Rhea" id="RHEA-COMP:11061"/>
        <dbReference type="ChEBI" id="CHEBI:15378"/>
        <dbReference type="ChEBI" id="CHEBI:30013"/>
        <dbReference type="ChEBI" id="CHEBI:57692"/>
        <dbReference type="ChEBI" id="CHEBI:74257"/>
        <dbReference type="ChEBI" id="CHEBI:456215"/>
        <dbReference type="EC" id="2.7.1.180"/>
    </reaction>
</comment>
<organism evidence="21 22">
    <name type="scientific">Marinobacter mobilis</name>
    <dbReference type="NCBI Taxonomy" id="488533"/>
    <lineage>
        <taxon>Bacteria</taxon>
        <taxon>Pseudomonadati</taxon>
        <taxon>Pseudomonadota</taxon>
        <taxon>Gammaproteobacteria</taxon>
        <taxon>Pseudomonadales</taxon>
        <taxon>Marinobacteraceae</taxon>
        <taxon>Marinobacter</taxon>
    </lineage>
</organism>
<keyword evidence="4" id="KW-1003">Cell membrane</keyword>
<dbReference type="STRING" id="488533.SAMN04487960_106135"/>
<dbReference type="GO" id="GO:0046872">
    <property type="term" value="F:metal ion binding"/>
    <property type="evidence" value="ECO:0007669"/>
    <property type="project" value="UniProtKB-UniRule"/>
</dbReference>
<keyword evidence="12" id="KW-0472">Membrane</keyword>
<evidence type="ECO:0000256" key="7">
    <source>
        <dbReference type="ARBA" id="ARBA00022679"/>
    </source>
</evidence>
<reference evidence="21 22" key="1">
    <citation type="submission" date="2016-10" db="EMBL/GenBank/DDBJ databases">
        <authorList>
            <person name="de Groot N.N."/>
        </authorList>
    </citation>
    <scope>NUCLEOTIDE SEQUENCE [LARGE SCALE GENOMIC DNA]</scope>
    <source>
        <strain evidence="21 22">CGMCC 1.7059</strain>
    </source>
</reference>
<dbReference type="InterPro" id="IPR003374">
    <property type="entry name" value="ApbE-like_sf"/>
</dbReference>
<evidence type="ECO:0000256" key="17">
    <source>
        <dbReference type="ARBA" id="ARBA00060485"/>
    </source>
</evidence>
<dbReference type="PANTHER" id="PTHR30040:SF2">
    <property type="entry name" value="FAD:PROTEIN FMN TRANSFERASE"/>
    <property type="match status" value="1"/>
</dbReference>
<dbReference type="AlphaFoldDB" id="A0A1H2YZM6"/>
<dbReference type="GO" id="GO:0016740">
    <property type="term" value="F:transferase activity"/>
    <property type="evidence" value="ECO:0007669"/>
    <property type="project" value="UniProtKB-UniRule"/>
</dbReference>
<evidence type="ECO:0000256" key="16">
    <source>
        <dbReference type="ARBA" id="ARBA00048540"/>
    </source>
</evidence>
<sequence>MTSRMFRPARASVTSILVMLVIATLAGCSFKEEAKVWELSGPVFGTRYHINVVLNDDPVRLENLGQGIGQVLQQVDASMSTWRQDSELSQFNSAVDQSQWQAISAELLDVLTAARSISEFSEGAFDITVGPVVNLWGFGPEGRPDVVPNADELAQRLGAIGYWNIELQQEPPAVRTRSHQYLDLSAIAKGYGVDAVARFLEDEGISAFLVEIGGEIRVKGRKPGGEAWRLAIEQPVAGDRQVNRVVVLDDHGLATSGDYRNYFESDGQRFSHTIDPVTGQPISHNLASVTVIAENCMLADGIATAFNVMGFEKARALAIRDNIPAYFIVRTGEGFESHYTPAFSSYLVE</sequence>
<keyword evidence="5 20" id="KW-0997">Cell inner membrane</keyword>
<evidence type="ECO:0000256" key="19">
    <source>
        <dbReference type="PIRSR" id="PIRSR006268-2"/>
    </source>
</evidence>
<dbReference type="PIRSF" id="PIRSF006268">
    <property type="entry name" value="ApbE"/>
    <property type="match status" value="1"/>
</dbReference>
<keyword evidence="10 18" id="KW-0274">FAD</keyword>
<evidence type="ECO:0000313" key="22">
    <source>
        <dbReference type="Proteomes" id="UP000199675"/>
    </source>
</evidence>
<evidence type="ECO:0000256" key="12">
    <source>
        <dbReference type="ARBA" id="ARBA00023136"/>
    </source>
</evidence>
<evidence type="ECO:0000256" key="1">
    <source>
        <dbReference type="ARBA" id="ARBA00008282"/>
    </source>
</evidence>
<dbReference type="Proteomes" id="UP000199675">
    <property type="component" value="Unassembled WGS sequence"/>
</dbReference>
<feature type="binding site" evidence="19">
    <location>
        <position position="304"/>
    </location>
    <ligand>
        <name>Mg(2+)</name>
        <dbReference type="ChEBI" id="CHEBI:18420"/>
    </ligand>
</feature>